<dbReference type="Pfam" id="PF01607">
    <property type="entry name" value="CBM_14"/>
    <property type="match status" value="2"/>
</dbReference>
<dbReference type="AlphaFoldDB" id="A0AAW0ZYJ9"/>
<accession>A0AAW0ZYJ9</accession>
<dbReference type="SUPFAM" id="SSF57625">
    <property type="entry name" value="Invertebrate chitin-binding proteins"/>
    <property type="match status" value="2"/>
</dbReference>
<evidence type="ECO:0000256" key="1">
    <source>
        <dbReference type="SAM" id="SignalP"/>
    </source>
</evidence>
<dbReference type="SMART" id="SM00494">
    <property type="entry name" value="ChtBD2"/>
    <property type="match status" value="2"/>
</dbReference>
<keyword evidence="1" id="KW-0732">Signal</keyword>
<comment type="caution">
    <text evidence="3">The sequence shown here is derived from an EMBL/GenBank/DDBJ whole genome shotgun (WGS) entry which is preliminary data.</text>
</comment>
<organism evidence="3 4">
    <name type="scientific">Tetragonisca angustula</name>
    <dbReference type="NCBI Taxonomy" id="166442"/>
    <lineage>
        <taxon>Eukaryota</taxon>
        <taxon>Metazoa</taxon>
        <taxon>Ecdysozoa</taxon>
        <taxon>Arthropoda</taxon>
        <taxon>Hexapoda</taxon>
        <taxon>Insecta</taxon>
        <taxon>Pterygota</taxon>
        <taxon>Neoptera</taxon>
        <taxon>Endopterygota</taxon>
        <taxon>Hymenoptera</taxon>
        <taxon>Apocrita</taxon>
        <taxon>Aculeata</taxon>
        <taxon>Apoidea</taxon>
        <taxon>Anthophila</taxon>
        <taxon>Apidae</taxon>
        <taxon>Tetragonisca</taxon>
    </lineage>
</organism>
<dbReference type="GO" id="GO:0005576">
    <property type="term" value="C:extracellular region"/>
    <property type="evidence" value="ECO:0007669"/>
    <property type="project" value="InterPro"/>
</dbReference>
<dbReference type="InterPro" id="IPR002557">
    <property type="entry name" value="Chitin-bd_dom"/>
</dbReference>
<reference evidence="3 4" key="1">
    <citation type="submission" date="2024-05" db="EMBL/GenBank/DDBJ databases">
        <title>The nuclear and mitochondrial genome assemblies of Tetragonisca angustula (Apidae: Meliponini), a tiny yet remarkable pollinator in the Neotropics.</title>
        <authorList>
            <person name="Ferrari R."/>
            <person name="Ricardo P.C."/>
            <person name="Dias F.C."/>
            <person name="Araujo N.S."/>
            <person name="Soares D.O."/>
            <person name="Zhou Q.-S."/>
            <person name="Zhu C.-D."/>
            <person name="Coutinho L."/>
            <person name="Airas M.C."/>
            <person name="Batista T.M."/>
        </authorList>
    </citation>
    <scope>NUCLEOTIDE SEQUENCE [LARGE SCALE GENOMIC DNA]</scope>
    <source>
        <strain evidence="3">ASF017062</strain>
        <tissue evidence="3">Abdomen</tissue>
    </source>
</reference>
<dbReference type="Proteomes" id="UP001432146">
    <property type="component" value="Unassembled WGS sequence"/>
</dbReference>
<evidence type="ECO:0000313" key="4">
    <source>
        <dbReference type="Proteomes" id="UP001432146"/>
    </source>
</evidence>
<gene>
    <name evidence="3" type="ORF">QLX08_005412</name>
</gene>
<evidence type="ECO:0000313" key="3">
    <source>
        <dbReference type="EMBL" id="KAK9302691.1"/>
    </source>
</evidence>
<protein>
    <recommendedName>
        <fullName evidence="2">Chitin-binding type-2 domain-containing protein</fullName>
    </recommendedName>
</protein>
<dbReference type="GO" id="GO:0008061">
    <property type="term" value="F:chitin binding"/>
    <property type="evidence" value="ECO:0007669"/>
    <property type="project" value="InterPro"/>
</dbReference>
<sequence>MNVFFVVIGILLIFNSIPTGLSLTRSNRNCTTVEPTAIDDAECKKYYICIYDDTGSLVSYDTSCPISMVFDPSIKNCVPSMNFVCKTSLTSTTASTKLIRASKPCNGRFPKGTSCQTYYFCYTDGVYTVRYDLICPNKLQFNPITQRCVSPCTSPNKCPPCS</sequence>
<evidence type="ECO:0000259" key="2">
    <source>
        <dbReference type="PROSITE" id="PS50940"/>
    </source>
</evidence>
<dbReference type="Gene3D" id="2.170.140.10">
    <property type="entry name" value="Chitin binding domain"/>
    <property type="match status" value="2"/>
</dbReference>
<feature type="chain" id="PRO_5043777203" description="Chitin-binding type-2 domain-containing protein" evidence="1">
    <location>
        <begin position="23"/>
        <end position="162"/>
    </location>
</feature>
<keyword evidence="4" id="KW-1185">Reference proteome</keyword>
<dbReference type="EMBL" id="JAWNGG020000092">
    <property type="protein sequence ID" value="KAK9302691.1"/>
    <property type="molecule type" value="Genomic_DNA"/>
</dbReference>
<feature type="domain" description="Chitin-binding type-2" evidence="2">
    <location>
        <begin position="27"/>
        <end position="87"/>
    </location>
</feature>
<name>A0AAW0ZYJ9_9HYME</name>
<proteinExistence type="predicted"/>
<dbReference type="PROSITE" id="PS50940">
    <property type="entry name" value="CHIT_BIND_II"/>
    <property type="match status" value="2"/>
</dbReference>
<feature type="signal peptide" evidence="1">
    <location>
        <begin position="1"/>
        <end position="22"/>
    </location>
</feature>
<dbReference type="InterPro" id="IPR036508">
    <property type="entry name" value="Chitin-bd_dom_sf"/>
</dbReference>
<feature type="domain" description="Chitin-binding type-2" evidence="2">
    <location>
        <begin position="102"/>
        <end position="160"/>
    </location>
</feature>